<gene>
    <name evidence="3" type="ORF">HNR37_000990</name>
</gene>
<dbReference type="Gene3D" id="3.40.50.20">
    <property type="match status" value="1"/>
</dbReference>
<dbReference type="InterPro" id="IPR053174">
    <property type="entry name" value="LpxI"/>
</dbReference>
<accession>A0A7W8DGS8</accession>
<reference evidence="3 4" key="1">
    <citation type="submission" date="2020-08" db="EMBL/GenBank/DDBJ databases">
        <title>Genomic Encyclopedia of Type Strains, Phase IV (KMG-IV): sequencing the most valuable type-strain genomes for metagenomic binning, comparative biology and taxonomic classification.</title>
        <authorList>
            <person name="Goeker M."/>
        </authorList>
    </citation>
    <scope>NUCLEOTIDE SEQUENCE [LARGE SCALE GENOMIC DNA]</scope>
    <source>
        <strain evidence="3 4">DSM 22071</strain>
    </source>
</reference>
<keyword evidence="4" id="KW-1185">Reference proteome</keyword>
<dbReference type="Pfam" id="PF17930">
    <property type="entry name" value="LpxI_N"/>
    <property type="match status" value="1"/>
</dbReference>
<dbReference type="PANTHER" id="PTHR39962">
    <property type="entry name" value="BLL4848 PROTEIN"/>
    <property type="match status" value="1"/>
</dbReference>
<sequence length="227" mass="25762">MDIASEADHSMELPIEKIGRIIRFFRDQQVKQLVFAGKVHKKVVYRTIFTDLTAIRLMRRFKDHRDASMMYVIISFLEEEGFEVVPQSRYMEEHLAPQGVISGKINSELAEDIKYGHRLARLMADEEVGQTVAVLRQSAVAIEALEGTDKAIARAGELAKGSTIVKVERSHQDQRFDIPTIGLETVELAIIAKCRCLAIEADKVFFFQREEAMKLAKKHQLVLYGIG</sequence>
<name>A0A7W8DGS8_9BACT</name>
<evidence type="ECO:0000313" key="4">
    <source>
        <dbReference type="Proteomes" id="UP000528322"/>
    </source>
</evidence>
<organism evidence="3 4">
    <name type="scientific">Desulfurispira natronophila</name>
    <dbReference type="NCBI Taxonomy" id="682562"/>
    <lineage>
        <taxon>Bacteria</taxon>
        <taxon>Pseudomonadati</taxon>
        <taxon>Chrysiogenota</taxon>
        <taxon>Chrysiogenia</taxon>
        <taxon>Chrysiogenales</taxon>
        <taxon>Chrysiogenaceae</taxon>
        <taxon>Desulfurispira</taxon>
    </lineage>
</organism>
<dbReference type="Proteomes" id="UP000528322">
    <property type="component" value="Unassembled WGS sequence"/>
</dbReference>
<dbReference type="Pfam" id="PF06230">
    <property type="entry name" value="LpxI_C"/>
    <property type="match status" value="1"/>
</dbReference>
<feature type="domain" description="LpxI N-terminal" evidence="2">
    <location>
        <begin position="3"/>
        <end position="93"/>
    </location>
</feature>
<feature type="domain" description="LpxI C-terminal" evidence="1">
    <location>
        <begin position="98"/>
        <end position="223"/>
    </location>
</feature>
<dbReference type="InterPro" id="IPR010415">
    <property type="entry name" value="LpxI_C"/>
</dbReference>
<dbReference type="EMBL" id="JACHID010000005">
    <property type="protein sequence ID" value="MBB5021677.1"/>
    <property type="molecule type" value="Genomic_DNA"/>
</dbReference>
<dbReference type="AlphaFoldDB" id="A0A7W8DGS8"/>
<dbReference type="Gene3D" id="3.40.140.80">
    <property type="match status" value="1"/>
</dbReference>
<comment type="caution">
    <text evidence="3">The sequence shown here is derived from an EMBL/GenBank/DDBJ whole genome shotgun (WGS) entry which is preliminary data.</text>
</comment>
<evidence type="ECO:0008006" key="5">
    <source>
        <dbReference type="Google" id="ProtNLM"/>
    </source>
</evidence>
<protein>
    <recommendedName>
        <fullName evidence="5">DUF1009 domain-containing protein</fullName>
    </recommendedName>
</protein>
<evidence type="ECO:0000259" key="1">
    <source>
        <dbReference type="Pfam" id="PF06230"/>
    </source>
</evidence>
<proteinExistence type="predicted"/>
<dbReference type="PANTHER" id="PTHR39962:SF1">
    <property type="entry name" value="LPXI FAMILY PROTEIN"/>
    <property type="match status" value="1"/>
</dbReference>
<dbReference type="InterPro" id="IPR041255">
    <property type="entry name" value="LpxI_N"/>
</dbReference>
<evidence type="ECO:0000259" key="2">
    <source>
        <dbReference type="Pfam" id="PF17930"/>
    </source>
</evidence>
<dbReference type="InterPro" id="IPR043167">
    <property type="entry name" value="LpxI_C_sf"/>
</dbReference>
<evidence type="ECO:0000313" key="3">
    <source>
        <dbReference type="EMBL" id="MBB5021677.1"/>
    </source>
</evidence>